<dbReference type="PANTHER" id="PTHR43798:SF33">
    <property type="entry name" value="HYDROLASE, PUTATIVE (AFU_ORTHOLOGUE AFUA_2G14860)-RELATED"/>
    <property type="match status" value="1"/>
</dbReference>
<organism evidence="4 6">
    <name type="scientific">Clostridium formicaceticum</name>
    <dbReference type="NCBI Taxonomy" id="1497"/>
    <lineage>
        <taxon>Bacteria</taxon>
        <taxon>Bacillati</taxon>
        <taxon>Bacillota</taxon>
        <taxon>Clostridia</taxon>
        <taxon>Eubacteriales</taxon>
        <taxon>Clostridiaceae</taxon>
        <taxon>Clostridium</taxon>
    </lineage>
</organism>
<dbReference type="Proteomes" id="UP000192478">
    <property type="component" value="Chromosome"/>
</dbReference>
<dbReference type="SUPFAM" id="SSF53474">
    <property type="entry name" value="alpha/beta-Hydrolases"/>
    <property type="match status" value="1"/>
</dbReference>
<dbReference type="InterPro" id="IPR029058">
    <property type="entry name" value="AB_hydrolase_fold"/>
</dbReference>
<dbReference type="Gene3D" id="3.40.50.1820">
    <property type="entry name" value="alpha/beta hydrolase"/>
    <property type="match status" value="1"/>
</dbReference>
<dbReference type="Pfam" id="PF12697">
    <property type="entry name" value="Abhydrolase_6"/>
    <property type="match status" value="1"/>
</dbReference>
<name>A0AAC9WFL6_9CLOT</name>
<keyword evidence="1" id="KW-1133">Transmembrane helix</keyword>
<dbReference type="EMBL" id="CP020559">
    <property type="protein sequence ID" value="ARE86938.1"/>
    <property type="molecule type" value="Genomic_DNA"/>
</dbReference>
<dbReference type="EMBL" id="CP017603">
    <property type="protein sequence ID" value="AOY76526.1"/>
    <property type="molecule type" value="Genomic_DNA"/>
</dbReference>
<dbReference type="KEGG" id="cfm:BJL90_12045"/>
<accession>A0AAC9WFL6</accession>
<dbReference type="InterPro" id="IPR050266">
    <property type="entry name" value="AB_hydrolase_sf"/>
</dbReference>
<feature type="domain" description="AB hydrolase-1" evidence="2">
    <location>
        <begin position="58"/>
        <end position="286"/>
    </location>
</feature>
<dbReference type="Proteomes" id="UP000177894">
    <property type="component" value="Chromosome"/>
</dbReference>
<dbReference type="EC" id="3.1.1.1" evidence="4"/>
<evidence type="ECO:0000259" key="2">
    <source>
        <dbReference type="Pfam" id="PF12697"/>
    </source>
</evidence>
<dbReference type="GO" id="GO:0016020">
    <property type="term" value="C:membrane"/>
    <property type="evidence" value="ECO:0007669"/>
    <property type="project" value="TreeGrafter"/>
</dbReference>
<keyword evidence="5" id="KW-1185">Reference proteome</keyword>
<proteinExistence type="predicted"/>
<dbReference type="AlphaFoldDB" id="A0AAC9WFL6"/>
<sequence>MKISEYHPFKSVESKKEYLKFYDKTALLWPVSLETKMIDTSYGKTFVRISGPLDAPALVLLPGAGASSLMWLSNIEALSKDYRIYAIDDIYGCGRSIYTQTINDSNDFIKWLDELFDSLELENNIHLMGMSYGGWQTSQYALRFPNKLNKIILLAPAATVLPISAGWVMRTLLLLLPGRYFAKNLIYWLYKDLVKKDKEAAEQEINFLFLALKCFKYKRLPNPTVLNDNELKNIKTPTLYLVGENERIYSTQKAVQRLNTISPRIKTEIISNAGHDLLWVQADVVNKKVLEFLKQS</sequence>
<feature type="transmembrane region" description="Helical" evidence="1">
    <location>
        <begin position="151"/>
        <end position="176"/>
    </location>
</feature>
<dbReference type="PANTHER" id="PTHR43798">
    <property type="entry name" value="MONOACYLGLYCEROL LIPASE"/>
    <property type="match status" value="1"/>
</dbReference>
<protein>
    <submittedName>
        <fullName evidence="3">Alpha/beta hydrolase</fullName>
    </submittedName>
    <submittedName>
        <fullName evidence="4">Carboxylesterase YbfK</fullName>
        <ecNumber evidence="4">3.1.1.1</ecNumber>
    </submittedName>
</protein>
<dbReference type="RefSeq" id="WP_070968230.1">
    <property type="nucleotide sequence ID" value="NZ_CP017603.1"/>
</dbReference>
<reference evidence="3 5" key="1">
    <citation type="submission" date="2016-10" db="EMBL/GenBank/DDBJ databases">
        <title>Complete Genome Sequence of Acetogen Clostridium formicoaceticum ATCC 27076.</title>
        <authorList>
            <person name="Bao T."/>
            <person name="Cheng C."/>
            <person name="Zhao J."/>
            <person name="Yang S.-T."/>
            <person name="Wang J."/>
            <person name="Wang M."/>
        </authorList>
    </citation>
    <scope>NUCLEOTIDE SEQUENCE [LARGE SCALE GENOMIC DNA]</scope>
    <source>
        <strain evidence="3 5">ATCC 27076</strain>
    </source>
</reference>
<evidence type="ECO:0000313" key="3">
    <source>
        <dbReference type="EMBL" id="AOY76526.1"/>
    </source>
</evidence>
<reference evidence="4 6" key="2">
    <citation type="submission" date="2017-03" db="EMBL/GenBank/DDBJ databases">
        <title>Complete sequence of Clostridium formicaceticum DSM 92.</title>
        <authorList>
            <person name="Poehlein A."/>
            <person name="Karl M."/>
            <person name="Bengelsdorf F.R."/>
            <person name="Duerre P."/>
            <person name="Daniel R."/>
        </authorList>
    </citation>
    <scope>NUCLEOTIDE SEQUENCE [LARGE SCALE GENOMIC DNA]</scope>
    <source>
        <strain evidence="4 6">DSM 92</strain>
    </source>
</reference>
<evidence type="ECO:0000313" key="4">
    <source>
        <dbReference type="EMBL" id="ARE86938.1"/>
    </source>
</evidence>
<evidence type="ECO:0000313" key="5">
    <source>
        <dbReference type="Proteomes" id="UP000177894"/>
    </source>
</evidence>
<dbReference type="GO" id="GO:0106435">
    <property type="term" value="F:carboxylesterase activity"/>
    <property type="evidence" value="ECO:0007669"/>
    <property type="project" value="UniProtKB-EC"/>
</dbReference>
<keyword evidence="1" id="KW-0812">Transmembrane</keyword>
<dbReference type="InterPro" id="IPR000073">
    <property type="entry name" value="AB_hydrolase_1"/>
</dbReference>
<evidence type="ECO:0000256" key="1">
    <source>
        <dbReference type="SAM" id="Phobius"/>
    </source>
</evidence>
<gene>
    <name evidence="4" type="primary">ybfK</name>
    <name evidence="3" type="ORF">BJL90_12045</name>
    <name evidence="4" type="ORF">CLFO_13220</name>
</gene>
<keyword evidence="1" id="KW-0472">Membrane</keyword>
<evidence type="ECO:0000313" key="6">
    <source>
        <dbReference type="Proteomes" id="UP000192478"/>
    </source>
</evidence>
<keyword evidence="4" id="KW-0378">Hydrolase</keyword>